<protein>
    <submittedName>
        <fullName evidence="1">Uncharacterized protein</fullName>
    </submittedName>
</protein>
<name>A0A0B2A2Y2_9MICO</name>
<dbReference type="EMBL" id="JTDK01000010">
    <property type="protein sequence ID" value="KHK97400.1"/>
    <property type="molecule type" value="Genomic_DNA"/>
</dbReference>
<keyword evidence="2" id="KW-1185">Reference proteome</keyword>
<comment type="caution">
    <text evidence="1">The sequence shown here is derived from an EMBL/GenBank/DDBJ whole genome shotgun (WGS) entry which is preliminary data.</text>
</comment>
<evidence type="ECO:0000313" key="1">
    <source>
        <dbReference type="EMBL" id="KHK97400.1"/>
    </source>
</evidence>
<dbReference type="Proteomes" id="UP000031030">
    <property type="component" value="Unassembled WGS sequence"/>
</dbReference>
<proteinExistence type="predicted"/>
<dbReference type="OrthoDB" id="4808490at2"/>
<organism evidence="1 2">
    <name type="scientific">Microbacterium mangrovi</name>
    <dbReference type="NCBI Taxonomy" id="1348253"/>
    <lineage>
        <taxon>Bacteria</taxon>
        <taxon>Bacillati</taxon>
        <taxon>Actinomycetota</taxon>
        <taxon>Actinomycetes</taxon>
        <taxon>Micrococcales</taxon>
        <taxon>Microbacteriaceae</taxon>
        <taxon>Microbacterium</taxon>
    </lineage>
</organism>
<accession>A0A0B2A2Y2</accession>
<sequence>MILTIAYAALALVLILLCADATSMYLAQKQVEAVADGAAVAAAEGVASATGEDTVAVRLDDDAVRRAASLFVHDNGGGAALVSGTAPDSTSARVTVASTWHPPVITLFVPQGVTLRATATSRTALE</sequence>
<evidence type="ECO:0000313" key="2">
    <source>
        <dbReference type="Proteomes" id="UP000031030"/>
    </source>
</evidence>
<reference evidence="1 2" key="1">
    <citation type="submission" date="2014-11" db="EMBL/GenBank/DDBJ databases">
        <title>Genome sequence of Microbacterium mangrovi MUSC 115(T).</title>
        <authorList>
            <person name="Lee L.-H."/>
        </authorList>
    </citation>
    <scope>NUCLEOTIDE SEQUENCE [LARGE SCALE GENOMIC DNA]</scope>
    <source>
        <strain evidence="1 2">MUSC 115</strain>
    </source>
</reference>
<dbReference type="AlphaFoldDB" id="A0A0B2A2Y2"/>
<dbReference type="STRING" id="1348253.LK09_11525"/>
<gene>
    <name evidence="1" type="ORF">LK09_11525</name>
</gene>